<dbReference type="InterPro" id="IPR043128">
    <property type="entry name" value="Rev_trsase/Diguanyl_cyclase"/>
</dbReference>
<evidence type="ECO:0000259" key="4">
    <source>
        <dbReference type="PROSITE" id="PS50887"/>
    </source>
</evidence>
<keyword evidence="3" id="KW-0472">Membrane</keyword>
<dbReference type="EMBL" id="JBHUMV010000007">
    <property type="protein sequence ID" value="MFD2755459.1"/>
    <property type="molecule type" value="Genomic_DNA"/>
</dbReference>
<feature type="transmembrane region" description="Helical" evidence="3">
    <location>
        <begin position="152"/>
        <end position="170"/>
    </location>
</feature>
<dbReference type="SUPFAM" id="SSF55073">
    <property type="entry name" value="Nucleotide cyclase"/>
    <property type="match status" value="1"/>
</dbReference>
<keyword evidence="3" id="KW-1133">Transmembrane helix</keyword>
<sequence length="380" mass="42004">MPHIDPLSISSVAGLTCAVMAMVLWGVRRSLPMAMPGVLPWCLAPLLCTASSIFFGLEGLLPPFLVMLAGNALLMSGMGLFYVGSQRFWQRPCSWHSWATAGVALLVAMSYFWQIQPDFRARTLLFAGGMAICAFAHARLLHRHGKGFSCRLMVIVLVLLCMVMVLRASTTFWFDEPGSTRLMRAPMQQIYAAGFHLSALLLSIGALLMVSERVRYEFEHQASHDSLTGALTRRTLFQAGEKEWSRWKRYARPFSVLLLDIDRFKDINDQWGHPIGDRVLQDCTALIASRLRNGDVLGRYGGEEFVVVLRETGSAAAWTAAERIRQALERQALADIPAYTASIGVATVTDADVDFSALLKRADTGLYQAKASGRNQTVAL</sequence>
<feature type="transmembrane region" description="Helical" evidence="3">
    <location>
        <begin position="63"/>
        <end position="83"/>
    </location>
</feature>
<reference evidence="6" key="1">
    <citation type="journal article" date="2019" name="Int. J. Syst. Evol. Microbiol.">
        <title>The Global Catalogue of Microorganisms (GCM) 10K type strain sequencing project: providing services to taxonomists for standard genome sequencing and annotation.</title>
        <authorList>
            <consortium name="The Broad Institute Genomics Platform"/>
            <consortium name="The Broad Institute Genome Sequencing Center for Infectious Disease"/>
            <person name="Wu L."/>
            <person name="Ma J."/>
        </authorList>
    </citation>
    <scope>NUCLEOTIDE SEQUENCE [LARGE SCALE GENOMIC DNA]</scope>
    <source>
        <strain evidence="6">TISTR 1906</strain>
    </source>
</reference>
<dbReference type="SMART" id="SM00267">
    <property type="entry name" value="GGDEF"/>
    <property type="match status" value="1"/>
</dbReference>
<dbReference type="EC" id="2.7.7.65" evidence="1"/>
<keyword evidence="3" id="KW-0812">Transmembrane</keyword>
<comment type="catalytic activity">
    <reaction evidence="2">
        <text>2 GTP = 3',3'-c-di-GMP + 2 diphosphate</text>
        <dbReference type="Rhea" id="RHEA:24898"/>
        <dbReference type="ChEBI" id="CHEBI:33019"/>
        <dbReference type="ChEBI" id="CHEBI:37565"/>
        <dbReference type="ChEBI" id="CHEBI:58805"/>
        <dbReference type="EC" id="2.7.7.65"/>
    </reaction>
</comment>
<evidence type="ECO:0000256" key="2">
    <source>
        <dbReference type="ARBA" id="ARBA00034247"/>
    </source>
</evidence>
<dbReference type="PANTHER" id="PTHR45138:SF9">
    <property type="entry name" value="DIGUANYLATE CYCLASE DGCM-RELATED"/>
    <property type="match status" value="1"/>
</dbReference>
<feature type="transmembrane region" description="Helical" evidence="3">
    <location>
        <begin position="190"/>
        <end position="210"/>
    </location>
</feature>
<evidence type="ECO:0000313" key="5">
    <source>
        <dbReference type="EMBL" id="MFD2755459.1"/>
    </source>
</evidence>
<name>A0ABW5UPB8_9BURK</name>
<feature type="transmembrane region" description="Helical" evidence="3">
    <location>
        <begin position="119"/>
        <end position="140"/>
    </location>
</feature>
<dbReference type="InterPro" id="IPR029787">
    <property type="entry name" value="Nucleotide_cyclase"/>
</dbReference>
<evidence type="ECO:0000313" key="6">
    <source>
        <dbReference type="Proteomes" id="UP001597463"/>
    </source>
</evidence>
<dbReference type="CDD" id="cd01949">
    <property type="entry name" value="GGDEF"/>
    <property type="match status" value="1"/>
</dbReference>
<dbReference type="RefSeq" id="WP_066482376.1">
    <property type="nucleotide sequence ID" value="NZ_BCNT01000018.1"/>
</dbReference>
<dbReference type="NCBIfam" id="TIGR00254">
    <property type="entry name" value="GGDEF"/>
    <property type="match status" value="1"/>
</dbReference>
<proteinExistence type="predicted"/>
<protein>
    <recommendedName>
        <fullName evidence="1">diguanylate cyclase</fullName>
        <ecNumber evidence="1">2.7.7.65</ecNumber>
    </recommendedName>
</protein>
<feature type="transmembrane region" description="Helical" evidence="3">
    <location>
        <begin position="38"/>
        <end position="57"/>
    </location>
</feature>
<dbReference type="PROSITE" id="PS50887">
    <property type="entry name" value="GGDEF"/>
    <property type="match status" value="1"/>
</dbReference>
<comment type="caution">
    <text evidence="5">The sequence shown here is derived from an EMBL/GenBank/DDBJ whole genome shotgun (WGS) entry which is preliminary data.</text>
</comment>
<feature type="domain" description="GGDEF" evidence="4">
    <location>
        <begin position="252"/>
        <end position="380"/>
    </location>
</feature>
<dbReference type="InterPro" id="IPR000160">
    <property type="entry name" value="GGDEF_dom"/>
</dbReference>
<feature type="transmembrane region" description="Helical" evidence="3">
    <location>
        <begin position="6"/>
        <end position="26"/>
    </location>
</feature>
<dbReference type="PANTHER" id="PTHR45138">
    <property type="entry name" value="REGULATORY COMPONENTS OF SENSORY TRANSDUCTION SYSTEM"/>
    <property type="match status" value="1"/>
</dbReference>
<dbReference type="Gene3D" id="3.30.70.270">
    <property type="match status" value="1"/>
</dbReference>
<dbReference type="Proteomes" id="UP001597463">
    <property type="component" value="Unassembled WGS sequence"/>
</dbReference>
<feature type="transmembrane region" description="Helical" evidence="3">
    <location>
        <begin position="95"/>
        <end position="113"/>
    </location>
</feature>
<accession>A0ABW5UPB8</accession>
<keyword evidence="6" id="KW-1185">Reference proteome</keyword>
<gene>
    <name evidence="5" type="ORF">ACFSW6_15290</name>
</gene>
<organism evidence="5 6">
    <name type="scientific">Comamonas terrae</name>
    <dbReference type="NCBI Taxonomy" id="673548"/>
    <lineage>
        <taxon>Bacteria</taxon>
        <taxon>Pseudomonadati</taxon>
        <taxon>Pseudomonadota</taxon>
        <taxon>Betaproteobacteria</taxon>
        <taxon>Burkholderiales</taxon>
        <taxon>Comamonadaceae</taxon>
        <taxon>Comamonas</taxon>
    </lineage>
</organism>
<evidence type="ECO:0000256" key="3">
    <source>
        <dbReference type="SAM" id="Phobius"/>
    </source>
</evidence>
<evidence type="ECO:0000256" key="1">
    <source>
        <dbReference type="ARBA" id="ARBA00012528"/>
    </source>
</evidence>
<dbReference type="InterPro" id="IPR050469">
    <property type="entry name" value="Diguanylate_Cyclase"/>
</dbReference>
<dbReference type="Pfam" id="PF00990">
    <property type="entry name" value="GGDEF"/>
    <property type="match status" value="1"/>
</dbReference>